<dbReference type="Pfam" id="PF00905">
    <property type="entry name" value="Transpeptidase"/>
    <property type="match status" value="1"/>
</dbReference>
<dbReference type="PANTHER" id="PTHR30627">
    <property type="entry name" value="PEPTIDOGLYCAN D,D-TRANSPEPTIDASE"/>
    <property type="match status" value="1"/>
</dbReference>
<dbReference type="AlphaFoldDB" id="A0A345SY39"/>
<protein>
    <submittedName>
        <fullName evidence="4">Penicillin-binding protein 2</fullName>
    </submittedName>
</protein>
<dbReference type="InterPro" id="IPR050515">
    <property type="entry name" value="Beta-lactam/transpept"/>
</dbReference>
<evidence type="ECO:0000256" key="1">
    <source>
        <dbReference type="SAM" id="SignalP"/>
    </source>
</evidence>
<keyword evidence="1" id="KW-0732">Signal</keyword>
<dbReference type="Gene3D" id="3.90.1310.10">
    <property type="entry name" value="Penicillin-binding protein 2a (Domain 2)"/>
    <property type="match status" value="1"/>
</dbReference>
<name>A0A345SY39_9ACTN</name>
<reference evidence="5" key="1">
    <citation type="submission" date="2018-07" db="EMBL/GenBank/DDBJ databases">
        <title>Streptacidiphilus bronchialis DSM 106435 chromosome.</title>
        <authorList>
            <person name="Batra D."/>
            <person name="Gulvik C.A."/>
        </authorList>
    </citation>
    <scope>NUCLEOTIDE SEQUENCE [LARGE SCALE GENOMIC DNA]</scope>
    <source>
        <strain evidence="5">DSM 106435</strain>
    </source>
</reference>
<evidence type="ECO:0000313" key="5">
    <source>
        <dbReference type="Proteomes" id="UP000249340"/>
    </source>
</evidence>
<dbReference type="InterPro" id="IPR054120">
    <property type="entry name" value="PBPA_dimer"/>
</dbReference>
<feature type="signal peptide" evidence="1">
    <location>
        <begin position="1"/>
        <end position="23"/>
    </location>
</feature>
<evidence type="ECO:0000259" key="3">
    <source>
        <dbReference type="Pfam" id="PF21922"/>
    </source>
</evidence>
<gene>
    <name evidence="4" type="ORF">C7M71_015620</name>
</gene>
<evidence type="ECO:0000259" key="2">
    <source>
        <dbReference type="Pfam" id="PF00905"/>
    </source>
</evidence>
<evidence type="ECO:0000313" key="4">
    <source>
        <dbReference type="EMBL" id="AXI78644.1"/>
    </source>
</evidence>
<dbReference type="Pfam" id="PF21922">
    <property type="entry name" value="PBP_dimer_2"/>
    <property type="match status" value="1"/>
</dbReference>
<accession>A0A345SY39</accession>
<dbReference type="InterPro" id="IPR012338">
    <property type="entry name" value="Beta-lactam/transpept-like"/>
</dbReference>
<dbReference type="SUPFAM" id="SSF56601">
    <property type="entry name" value="beta-lactamase/transpeptidase-like"/>
    <property type="match status" value="1"/>
</dbReference>
<feature type="domain" description="Penicillin binding protein A dimerisation" evidence="3">
    <location>
        <begin position="52"/>
        <end position="136"/>
    </location>
</feature>
<feature type="chain" id="PRO_5038989538" evidence="1">
    <location>
        <begin position="24"/>
        <end position="487"/>
    </location>
</feature>
<sequence>MNKPIRRVSIFCMLLVLALMVRANWLQGVKAQALATDTNNKRVLYDRYAHPRGNVFLANGKPMTKSVFVNGLRFKYKQEWTNGELYAPVTGYSSQTLENNQIEALEDDFLSGNDDRLFFRNTLDMLTGKPKQGGNVITTIDYKAQKAAYDALKGKKGAAVAIDPTTGAILALVSTPSYDPGKFAGQDTEAYTKYLNDPDKPMLNRALKETYPPGSTFKIVTAAAMFESGVYKSPDDRTDTPQDYYLPNTHTRLVNESENEPCANATVQIAMEYSCNTVFAKIGDTVGKDKLADQAEKLGFNNPKVDTPVRAAESVFPRDSDRPGTALDAIGQHNTRVTPLQMAMVAAAVANNGSLMQPYMVDKEQAPDLTTISQTKPKEMSRAFSPETAQKLQTLMQGVVQSPHGTGTAAQIPGVTVGGKTGTAQHGEDNKELPYAWFISYAKTGDTPKVAVAVVVESDAGTYRPGIAGGKLAAPVAKAIMQAIVGK</sequence>
<dbReference type="GO" id="GO:0071555">
    <property type="term" value="P:cell wall organization"/>
    <property type="evidence" value="ECO:0007669"/>
    <property type="project" value="TreeGrafter"/>
</dbReference>
<feature type="domain" description="Penicillin-binding protein transpeptidase" evidence="2">
    <location>
        <begin position="157"/>
        <end position="482"/>
    </location>
</feature>
<dbReference type="OrthoDB" id="9766847at2"/>
<dbReference type="PANTHER" id="PTHR30627:SF24">
    <property type="entry name" value="PENICILLIN-BINDING PROTEIN 4B"/>
    <property type="match status" value="1"/>
</dbReference>
<dbReference type="RefSeq" id="WP_111491692.1">
    <property type="nucleotide sequence ID" value="NZ_CP031264.1"/>
</dbReference>
<proteinExistence type="predicted"/>
<dbReference type="GO" id="GO:0071972">
    <property type="term" value="F:peptidoglycan L,D-transpeptidase activity"/>
    <property type="evidence" value="ECO:0007669"/>
    <property type="project" value="TreeGrafter"/>
</dbReference>
<dbReference type="EMBL" id="CP031264">
    <property type="protein sequence ID" value="AXI78644.1"/>
    <property type="molecule type" value="Genomic_DNA"/>
</dbReference>
<dbReference type="InterPro" id="IPR001460">
    <property type="entry name" value="PCN-bd_Tpept"/>
</dbReference>
<dbReference type="GO" id="GO:0008658">
    <property type="term" value="F:penicillin binding"/>
    <property type="evidence" value="ECO:0007669"/>
    <property type="project" value="InterPro"/>
</dbReference>
<dbReference type="Gene3D" id="3.40.710.10">
    <property type="entry name" value="DD-peptidase/beta-lactamase superfamily"/>
    <property type="match status" value="1"/>
</dbReference>
<dbReference type="GO" id="GO:0005886">
    <property type="term" value="C:plasma membrane"/>
    <property type="evidence" value="ECO:0007669"/>
    <property type="project" value="TreeGrafter"/>
</dbReference>
<organism evidence="4 5">
    <name type="scientific">Peterkaempfera bronchialis</name>
    <dbReference type="NCBI Taxonomy" id="2126346"/>
    <lineage>
        <taxon>Bacteria</taxon>
        <taxon>Bacillati</taxon>
        <taxon>Actinomycetota</taxon>
        <taxon>Actinomycetes</taxon>
        <taxon>Kitasatosporales</taxon>
        <taxon>Streptomycetaceae</taxon>
        <taxon>Peterkaempfera</taxon>
    </lineage>
</organism>
<dbReference type="KEGG" id="stri:C7M71_015620"/>
<keyword evidence="5" id="KW-1185">Reference proteome</keyword>
<dbReference type="Proteomes" id="UP000249340">
    <property type="component" value="Chromosome"/>
</dbReference>